<dbReference type="RefSeq" id="WP_236022268.1">
    <property type="nucleotide sequence ID" value="NZ_CAJTBP010000001.1"/>
</dbReference>
<evidence type="ECO:0000256" key="4">
    <source>
        <dbReference type="ARBA" id="ARBA00022490"/>
    </source>
</evidence>
<dbReference type="InterPro" id="IPR050061">
    <property type="entry name" value="MurCDEF_pg_biosynth"/>
</dbReference>
<keyword evidence="6 14" id="KW-0132">Cell division</keyword>
<comment type="subcellular location">
    <subcellularLocation>
        <location evidence="1 14">Cytoplasm</location>
    </subcellularLocation>
</comment>
<dbReference type="PANTHER" id="PTHR43445">
    <property type="entry name" value="UDP-N-ACETYLMURAMATE--L-ALANINE LIGASE-RELATED"/>
    <property type="match status" value="1"/>
</dbReference>
<comment type="catalytic activity">
    <reaction evidence="13 14">
        <text>UDP-N-acetyl-alpha-D-muramate + L-alanine + ATP = UDP-N-acetyl-alpha-D-muramoyl-L-alanine + ADP + phosphate + H(+)</text>
        <dbReference type="Rhea" id="RHEA:23372"/>
        <dbReference type="ChEBI" id="CHEBI:15378"/>
        <dbReference type="ChEBI" id="CHEBI:30616"/>
        <dbReference type="ChEBI" id="CHEBI:43474"/>
        <dbReference type="ChEBI" id="CHEBI:57972"/>
        <dbReference type="ChEBI" id="CHEBI:70757"/>
        <dbReference type="ChEBI" id="CHEBI:83898"/>
        <dbReference type="ChEBI" id="CHEBI:456216"/>
        <dbReference type="EC" id="6.3.2.8"/>
    </reaction>
</comment>
<keyword evidence="11 14" id="KW-0131">Cell cycle</keyword>
<dbReference type="InterPro" id="IPR005758">
    <property type="entry name" value="UDP-N-AcMur_Ala_ligase_MurC"/>
</dbReference>
<comment type="function">
    <text evidence="14">Cell wall formation.</text>
</comment>
<dbReference type="NCBIfam" id="TIGR01082">
    <property type="entry name" value="murC"/>
    <property type="match status" value="1"/>
</dbReference>
<feature type="binding site" evidence="14">
    <location>
        <begin position="131"/>
        <end position="137"/>
    </location>
    <ligand>
        <name>ATP</name>
        <dbReference type="ChEBI" id="CHEBI:30616"/>
    </ligand>
</feature>
<proteinExistence type="inferred from homology"/>
<dbReference type="InterPro" id="IPR013221">
    <property type="entry name" value="Mur_ligase_cen"/>
</dbReference>
<feature type="domain" description="Mur ligase N-terminal catalytic" evidence="15">
    <location>
        <begin position="24"/>
        <end position="123"/>
    </location>
</feature>
<sequence length="481" mass="49125">MADGTNPRFDFSAPLPDIASVGAVHMIAVGGSGMSGIARLLLARGVALSGSDNNDVPVLEVLRSAGARVEVGYSPANVADVPDDAVVVISSAIHDDNPELVEVRRRGLPVLHRSQALAMLMADRSGLAVAGANGKTTTSAMATVALRACGADPSFAIGADIAGIGANAGPGSGEAFVVEADESDGSFVVYRPDVAIVTNVRDDHLDFYGTSQRLHQAYLEFAGTIAPGGLLVACADDAGSAALAERHAAAGGRVLTYGRSETADLVVGDEWAEGFQQRATLRLQGVDLDLTLNVPGAHNVLNAAGVTLALTAGLGLDPQQVVAGLGAFRGTSRRFEPRGEAGGVRVVDDYAHNPGKLEAAVRTGLALREGGRLVVVFQPHLYSRTQHAADGLAAALRLADHAVVLDVYGAREQPVEGVTGRLVSDLVPGADFAPDHDAALELALRAVHPGDLLLTVGAGDVTALGPRLLEALATGGSGEAS</sequence>
<feature type="domain" description="Mur ligase central" evidence="17">
    <location>
        <begin position="129"/>
        <end position="309"/>
    </location>
</feature>
<evidence type="ECO:0000256" key="8">
    <source>
        <dbReference type="ARBA" id="ARBA00022840"/>
    </source>
</evidence>
<name>A0A542XAC2_9MICO</name>
<dbReference type="GO" id="GO:0008763">
    <property type="term" value="F:UDP-N-acetylmuramate-L-alanine ligase activity"/>
    <property type="evidence" value="ECO:0007669"/>
    <property type="project" value="UniProtKB-UniRule"/>
</dbReference>
<dbReference type="GO" id="GO:0005737">
    <property type="term" value="C:cytoplasm"/>
    <property type="evidence" value="ECO:0007669"/>
    <property type="project" value="UniProtKB-SubCell"/>
</dbReference>
<dbReference type="SUPFAM" id="SSF53244">
    <property type="entry name" value="MurD-like peptide ligases, peptide-binding domain"/>
    <property type="match status" value="1"/>
</dbReference>
<keyword evidence="4 14" id="KW-0963">Cytoplasm</keyword>
<evidence type="ECO:0000256" key="1">
    <source>
        <dbReference type="ARBA" id="ARBA00004496"/>
    </source>
</evidence>
<organism evidence="18 19">
    <name type="scientific">Barrientosiimonas humi</name>
    <dbReference type="NCBI Taxonomy" id="999931"/>
    <lineage>
        <taxon>Bacteria</taxon>
        <taxon>Bacillati</taxon>
        <taxon>Actinomycetota</taxon>
        <taxon>Actinomycetes</taxon>
        <taxon>Micrococcales</taxon>
        <taxon>Dermacoccaceae</taxon>
        <taxon>Barrientosiimonas</taxon>
    </lineage>
</organism>
<keyword evidence="19" id="KW-1185">Reference proteome</keyword>
<evidence type="ECO:0000256" key="14">
    <source>
        <dbReference type="HAMAP-Rule" id="MF_00046"/>
    </source>
</evidence>
<comment type="caution">
    <text evidence="18">The sequence shown here is derived from an EMBL/GenBank/DDBJ whole genome shotgun (WGS) entry which is preliminary data.</text>
</comment>
<evidence type="ECO:0000313" key="19">
    <source>
        <dbReference type="Proteomes" id="UP000318336"/>
    </source>
</evidence>
<dbReference type="PANTHER" id="PTHR43445:SF3">
    <property type="entry name" value="UDP-N-ACETYLMURAMATE--L-ALANINE LIGASE"/>
    <property type="match status" value="1"/>
</dbReference>
<dbReference type="InterPro" id="IPR036565">
    <property type="entry name" value="Mur-like_cat_sf"/>
</dbReference>
<dbReference type="InterPro" id="IPR004101">
    <property type="entry name" value="Mur_ligase_C"/>
</dbReference>
<evidence type="ECO:0000259" key="15">
    <source>
        <dbReference type="Pfam" id="PF01225"/>
    </source>
</evidence>
<evidence type="ECO:0000256" key="11">
    <source>
        <dbReference type="ARBA" id="ARBA00023306"/>
    </source>
</evidence>
<dbReference type="EMBL" id="VFOK01000001">
    <property type="protein sequence ID" value="TQL32793.1"/>
    <property type="molecule type" value="Genomic_DNA"/>
</dbReference>
<keyword evidence="8 14" id="KW-0067">ATP-binding</keyword>
<feature type="domain" description="Mur ligase C-terminal" evidence="16">
    <location>
        <begin position="333"/>
        <end position="459"/>
    </location>
</feature>
<dbReference type="Pfam" id="PF02875">
    <property type="entry name" value="Mur_ligase_C"/>
    <property type="match status" value="1"/>
</dbReference>
<dbReference type="GO" id="GO:0009252">
    <property type="term" value="P:peptidoglycan biosynthetic process"/>
    <property type="evidence" value="ECO:0007669"/>
    <property type="project" value="UniProtKB-UniRule"/>
</dbReference>
<evidence type="ECO:0000256" key="9">
    <source>
        <dbReference type="ARBA" id="ARBA00022960"/>
    </source>
</evidence>
<evidence type="ECO:0000256" key="10">
    <source>
        <dbReference type="ARBA" id="ARBA00022984"/>
    </source>
</evidence>
<evidence type="ECO:0000256" key="2">
    <source>
        <dbReference type="ARBA" id="ARBA00004752"/>
    </source>
</evidence>
<dbReference type="GO" id="GO:0008360">
    <property type="term" value="P:regulation of cell shape"/>
    <property type="evidence" value="ECO:0007669"/>
    <property type="project" value="UniProtKB-KW"/>
</dbReference>
<dbReference type="UniPathway" id="UPA00219"/>
<reference evidence="18 19" key="1">
    <citation type="submission" date="2019-06" db="EMBL/GenBank/DDBJ databases">
        <title>Sequencing the genomes of 1000 actinobacteria strains.</title>
        <authorList>
            <person name="Klenk H.-P."/>
        </authorList>
    </citation>
    <scope>NUCLEOTIDE SEQUENCE [LARGE SCALE GENOMIC DNA]</scope>
    <source>
        <strain evidence="18 19">DSM 24617</strain>
    </source>
</reference>
<dbReference type="AlphaFoldDB" id="A0A542XAC2"/>
<evidence type="ECO:0000256" key="7">
    <source>
        <dbReference type="ARBA" id="ARBA00022741"/>
    </source>
</evidence>
<dbReference type="SUPFAM" id="SSF53623">
    <property type="entry name" value="MurD-like peptide ligases, catalytic domain"/>
    <property type="match status" value="1"/>
</dbReference>
<keyword evidence="5 14" id="KW-0436">Ligase</keyword>
<comment type="similarity">
    <text evidence="14">Belongs to the MurCDEF family.</text>
</comment>
<dbReference type="GO" id="GO:0005524">
    <property type="term" value="F:ATP binding"/>
    <property type="evidence" value="ECO:0007669"/>
    <property type="project" value="UniProtKB-UniRule"/>
</dbReference>
<evidence type="ECO:0000256" key="13">
    <source>
        <dbReference type="ARBA" id="ARBA00047833"/>
    </source>
</evidence>
<accession>A0A542XAC2</accession>
<dbReference type="Gene3D" id="3.90.190.20">
    <property type="entry name" value="Mur ligase, C-terminal domain"/>
    <property type="match status" value="1"/>
</dbReference>
<evidence type="ECO:0000313" key="18">
    <source>
        <dbReference type="EMBL" id="TQL32793.1"/>
    </source>
</evidence>
<keyword evidence="10 14" id="KW-0573">Peptidoglycan synthesis</keyword>
<evidence type="ECO:0000256" key="3">
    <source>
        <dbReference type="ARBA" id="ARBA00012211"/>
    </source>
</evidence>
<gene>
    <name evidence="14" type="primary">murC</name>
    <name evidence="18" type="ORF">FB554_0925</name>
</gene>
<evidence type="ECO:0000256" key="5">
    <source>
        <dbReference type="ARBA" id="ARBA00022598"/>
    </source>
</evidence>
<dbReference type="GO" id="GO:0051301">
    <property type="term" value="P:cell division"/>
    <property type="evidence" value="ECO:0007669"/>
    <property type="project" value="UniProtKB-KW"/>
</dbReference>
<evidence type="ECO:0000256" key="6">
    <source>
        <dbReference type="ARBA" id="ARBA00022618"/>
    </source>
</evidence>
<dbReference type="Gene3D" id="3.40.1190.10">
    <property type="entry name" value="Mur-like, catalytic domain"/>
    <property type="match status" value="1"/>
</dbReference>
<keyword evidence="7 14" id="KW-0547">Nucleotide-binding</keyword>
<keyword evidence="12 14" id="KW-0961">Cell wall biogenesis/degradation</keyword>
<dbReference type="InterPro" id="IPR000713">
    <property type="entry name" value="Mur_ligase_N"/>
</dbReference>
<protein>
    <recommendedName>
        <fullName evidence="3 14">UDP-N-acetylmuramate--L-alanine ligase</fullName>
        <ecNumber evidence="3 14">6.3.2.8</ecNumber>
    </recommendedName>
    <alternativeName>
        <fullName evidence="14">UDP-N-acetylmuramoyl-L-alanine synthetase</fullName>
    </alternativeName>
</protein>
<dbReference type="InterPro" id="IPR036615">
    <property type="entry name" value="Mur_ligase_C_dom_sf"/>
</dbReference>
<dbReference type="EC" id="6.3.2.8" evidence="3 14"/>
<dbReference type="Pfam" id="PF01225">
    <property type="entry name" value="Mur_ligase"/>
    <property type="match status" value="1"/>
</dbReference>
<comment type="pathway">
    <text evidence="2 14">Cell wall biogenesis; peptidoglycan biosynthesis.</text>
</comment>
<evidence type="ECO:0000259" key="17">
    <source>
        <dbReference type="Pfam" id="PF08245"/>
    </source>
</evidence>
<dbReference type="HAMAP" id="MF_00046">
    <property type="entry name" value="MurC"/>
    <property type="match status" value="1"/>
</dbReference>
<dbReference type="Gene3D" id="3.40.50.720">
    <property type="entry name" value="NAD(P)-binding Rossmann-like Domain"/>
    <property type="match status" value="1"/>
</dbReference>
<keyword evidence="9 14" id="KW-0133">Cell shape</keyword>
<evidence type="ECO:0000256" key="12">
    <source>
        <dbReference type="ARBA" id="ARBA00023316"/>
    </source>
</evidence>
<dbReference type="Proteomes" id="UP000318336">
    <property type="component" value="Unassembled WGS sequence"/>
</dbReference>
<dbReference type="GO" id="GO:0071555">
    <property type="term" value="P:cell wall organization"/>
    <property type="evidence" value="ECO:0007669"/>
    <property type="project" value="UniProtKB-KW"/>
</dbReference>
<evidence type="ECO:0000259" key="16">
    <source>
        <dbReference type="Pfam" id="PF02875"/>
    </source>
</evidence>
<dbReference type="SUPFAM" id="SSF51984">
    <property type="entry name" value="MurCD N-terminal domain"/>
    <property type="match status" value="1"/>
</dbReference>
<dbReference type="Pfam" id="PF08245">
    <property type="entry name" value="Mur_ligase_M"/>
    <property type="match status" value="1"/>
</dbReference>